<dbReference type="InterPro" id="IPR036599">
    <property type="entry name" value="DNA_ligase_N_sf"/>
</dbReference>
<accession>A0ABS3I8B2</accession>
<dbReference type="Proteomes" id="UP000664617">
    <property type="component" value="Unassembled WGS sequence"/>
</dbReference>
<evidence type="ECO:0000256" key="10">
    <source>
        <dbReference type="ARBA" id="ARBA00023172"/>
    </source>
</evidence>
<reference evidence="16 17" key="1">
    <citation type="submission" date="2021-03" db="EMBL/GenBank/DDBJ databases">
        <authorList>
            <person name="Xin L."/>
        </authorList>
    </citation>
    <scope>NUCLEOTIDE SEQUENCE [LARGE SCALE GENOMIC DNA]</scope>
    <source>
        <strain evidence="16 17">XHU 5031</strain>
    </source>
</reference>
<organism evidence="16 17">
    <name type="scientific">Myceligenerans salitolerans</name>
    <dbReference type="NCBI Taxonomy" id="1230528"/>
    <lineage>
        <taxon>Bacteria</taxon>
        <taxon>Bacillati</taxon>
        <taxon>Actinomycetota</taxon>
        <taxon>Actinomycetes</taxon>
        <taxon>Micrococcales</taxon>
        <taxon>Promicromonosporaceae</taxon>
        <taxon>Myceligenerans</taxon>
    </lineage>
</organism>
<dbReference type="GO" id="GO:0016874">
    <property type="term" value="F:ligase activity"/>
    <property type="evidence" value="ECO:0007669"/>
    <property type="project" value="UniProtKB-KW"/>
</dbReference>
<sequence>MLLAEVVDTSEAVSATRSRLAKRAAIAECLRRGAAGAASPGADTGPDDTGADELEIAVAYLSGELRQRRTGLGWAALRDLPPPATSATLTLHDVDTALADLSRLAGTGSEAARGAATSALFAAATRREQSFLRALIVGELRQGALDSVVVDAVAEAADAPADAVRRAVMLRGATGPVASAALLSPTPLAALAGFSLEVGRPVRPMLAQSAPDVGAALDKLPSPGTGGTGGACVDVKLDGIRIQVHRSDDDVRVFTRSLDDITGRVPEIVAAVRALPEPQLVLDGEAIVLGPDGAPRPFQETASRSATRGARGGTAGGTRDATVGEAADATSGATADGTADGQGAGAEPVAALESVTLTPFFFDVLHAAGHDLIDAPLRDRLAVLDRIAGRHAVHRLMQPGTGPEPVADADRADAGAETAAAAVVGSGVDSGGADTTTEDTAAIFTDFFERAVREGQEGVVVKSLDSLYAAGRRGAGWIKVKPRRTLDLVVLAVEWGSGRRRGKLSNIHLGARRPNPDGTDDFVMLGKTFKGMTDTMLEWQTERFLALETSREGHVVHVRPEQVVEIAFDGLQRSTRYPGGLALRLARVLRYREDKTATEADTIETVRALAG</sequence>
<protein>
    <recommendedName>
        <fullName evidence="1">DNA ligase (ATP)</fullName>
        <ecNumber evidence="1">6.5.1.1</ecNumber>
    </recommendedName>
</protein>
<dbReference type="EMBL" id="JAFMPK010000038">
    <property type="protein sequence ID" value="MBO0609232.1"/>
    <property type="molecule type" value="Genomic_DNA"/>
</dbReference>
<dbReference type="InterPro" id="IPR016059">
    <property type="entry name" value="DNA_ligase_ATP-dep_CS"/>
</dbReference>
<keyword evidence="17" id="KW-1185">Reference proteome</keyword>
<evidence type="ECO:0000256" key="13">
    <source>
        <dbReference type="ARBA" id="ARBA00034003"/>
    </source>
</evidence>
<evidence type="ECO:0000256" key="9">
    <source>
        <dbReference type="ARBA" id="ARBA00022842"/>
    </source>
</evidence>
<comment type="catalytic activity">
    <reaction evidence="13">
        <text>ATP + (deoxyribonucleotide)n-3'-hydroxyl + 5'-phospho-(deoxyribonucleotide)m = (deoxyribonucleotide)n+m + AMP + diphosphate.</text>
        <dbReference type="EC" id="6.5.1.1"/>
    </reaction>
</comment>
<evidence type="ECO:0000256" key="14">
    <source>
        <dbReference type="SAM" id="MobiDB-lite"/>
    </source>
</evidence>
<keyword evidence="11" id="KW-0234">DNA repair</keyword>
<dbReference type="Pfam" id="PF04679">
    <property type="entry name" value="DNA_ligase_A_C"/>
    <property type="match status" value="1"/>
</dbReference>
<evidence type="ECO:0000256" key="8">
    <source>
        <dbReference type="ARBA" id="ARBA00022840"/>
    </source>
</evidence>
<dbReference type="InterPro" id="IPR012310">
    <property type="entry name" value="DNA_ligase_ATP-dep_cent"/>
</dbReference>
<evidence type="ECO:0000256" key="1">
    <source>
        <dbReference type="ARBA" id="ARBA00012727"/>
    </source>
</evidence>
<evidence type="ECO:0000256" key="5">
    <source>
        <dbReference type="ARBA" id="ARBA00022723"/>
    </source>
</evidence>
<dbReference type="PROSITE" id="PS00697">
    <property type="entry name" value="DNA_LIGASE_A1"/>
    <property type="match status" value="1"/>
</dbReference>
<dbReference type="SUPFAM" id="SSF56091">
    <property type="entry name" value="DNA ligase/mRNA capping enzyme, catalytic domain"/>
    <property type="match status" value="1"/>
</dbReference>
<evidence type="ECO:0000259" key="15">
    <source>
        <dbReference type="PROSITE" id="PS50160"/>
    </source>
</evidence>
<evidence type="ECO:0000313" key="16">
    <source>
        <dbReference type="EMBL" id="MBO0609232.1"/>
    </source>
</evidence>
<dbReference type="RefSeq" id="WP_207275196.1">
    <property type="nucleotide sequence ID" value="NZ_JAFMPK010000038.1"/>
</dbReference>
<keyword evidence="7" id="KW-0227">DNA damage</keyword>
<dbReference type="SUPFAM" id="SSF117018">
    <property type="entry name" value="ATP-dependent DNA ligase DNA-binding domain"/>
    <property type="match status" value="1"/>
</dbReference>
<keyword evidence="3" id="KW-0132">Cell division</keyword>
<dbReference type="InterPro" id="IPR012308">
    <property type="entry name" value="DNA_ligase_ATP-dep_N"/>
</dbReference>
<keyword evidence="9" id="KW-0460">Magnesium</keyword>
<comment type="caution">
    <text evidence="16">The sequence shown here is derived from an EMBL/GenBank/DDBJ whole genome shotgun (WGS) entry which is preliminary data.</text>
</comment>
<keyword evidence="4" id="KW-0235">DNA replication</keyword>
<name>A0ABS3I8B2_9MICO</name>
<dbReference type="PANTHER" id="PTHR45674">
    <property type="entry name" value="DNA LIGASE 1/3 FAMILY MEMBER"/>
    <property type="match status" value="1"/>
</dbReference>
<feature type="region of interest" description="Disordered" evidence="14">
    <location>
        <begin position="292"/>
        <end position="345"/>
    </location>
</feature>
<dbReference type="EC" id="6.5.1.1" evidence="1"/>
<feature type="compositionally biased region" description="Low complexity" evidence="14">
    <location>
        <begin position="317"/>
        <end position="341"/>
    </location>
</feature>
<dbReference type="Gene3D" id="2.40.50.140">
    <property type="entry name" value="Nucleic acid-binding proteins"/>
    <property type="match status" value="1"/>
</dbReference>
<feature type="domain" description="ATP-dependent DNA ligase family profile" evidence="15">
    <location>
        <begin position="350"/>
        <end position="513"/>
    </location>
</feature>
<dbReference type="Gene3D" id="1.10.3260.10">
    <property type="entry name" value="DNA ligase, ATP-dependent, N-terminal domain"/>
    <property type="match status" value="1"/>
</dbReference>
<dbReference type="InterPro" id="IPR012340">
    <property type="entry name" value="NA-bd_OB-fold"/>
</dbReference>
<keyword evidence="6" id="KW-0547">Nucleotide-binding</keyword>
<keyword evidence="5" id="KW-0479">Metal-binding</keyword>
<keyword evidence="8" id="KW-0067">ATP-binding</keyword>
<evidence type="ECO:0000256" key="7">
    <source>
        <dbReference type="ARBA" id="ARBA00022763"/>
    </source>
</evidence>
<keyword evidence="12" id="KW-0131">Cell cycle</keyword>
<gene>
    <name evidence="16" type="ORF">J0911_09335</name>
</gene>
<evidence type="ECO:0000256" key="11">
    <source>
        <dbReference type="ARBA" id="ARBA00023204"/>
    </source>
</evidence>
<dbReference type="InterPro" id="IPR012309">
    <property type="entry name" value="DNA_ligase_ATP-dep_C"/>
</dbReference>
<dbReference type="Gene3D" id="3.30.470.30">
    <property type="entry name" value="DNA ligase/mRNA capping enzyme"/>
    <property type="match status" value="1"/>
</dbReference>
<proteinExistence type="predicted"/>
<evidence type="ECO:0000256" key="12">
    <source>
        <dbReference type="ARBA" id="ARBA00023306"/>
    </source>
</evidence>
<evidence type="ECO:0000256" key="3">
    <source>
        <dbReference type="ARBA" id="ARBA00022618"/>
    </source>
</evidence>
<keyword evidence="2 16" id="KW-0436">Ligase</keyword>
<evidence type="ECO:0000256" key="6">
    <source>
        <dbReference type="ARBA" id="ARBA00022741"/>
    </source>
</evidence>
<dbReference type="SUPFAM" id="SSF50249">
    <property type="entry name" value="Nucleic acid-binding proteins"/>
    <property type="match status" value="1"/>
</dbReference>
<dbReference type="PROSITE" id="PS50160">
    <property type="entry name" value="DNA_LIGASE_A3"/>
    <property type="match status" value="1"/>
</dbReference>
<evidence type="ECO:0000256" key="2">
    <source>
        <dbReference type="ARBA" id="ARBA00022598"/>
    </source>
</evidence>
<evidence type="ECO:0000256" key="4">
    <source>
        <dbReference type="ARBA" id="ARBA00022705"/>
    </source>
</evidence>
<dbReference type="Pfam" id="PF01068">
    <property type="entry name" value="DNA_ligase_A_M"/>
    <property type="match status" value="2"/>
</dbReference>
<dbReference type="InterPro" id="IPR050191">
    <property type="entry name" value="ATP-dep_DNA_ligase"/>
</dbReference>
<dbReference type="PANTHER" id="PTHR45674:SF13">
    <property type="entry name" value="DNA LIGASE-RELATED"/>
    <property type="match status" value="1"/>
</dbReference>
<reference evidence="17" key="2">
    <citation type="submission" date="2023-07" db="EMBL/GenBank/DDBJ databases">
        <title>Myceligenerans salitolerans sp. nov., a halotolerant actinomycete isolated from a salt lake in Xinjiang, China.</title>
        <authorList>
            <person name="Guan T."/>
        </authorList>
    </citation>
    <scope>NUCLEOTIDE SEQUENCE [LARGE SCALE GENOMIC DNA]</scope>
    <source>
        <strain evidence="17">XHU 5031</strain>
    </source>
</reference>
<evidence type="ECO:0000313" key="17">
    <source>
        <dbReference type="Proteomes" id="UP000664617"/>
    </source>
</evidence>
<dbReference type="Pfam" id="PF04675">
    <property type="entry name" value="DNA_ligase_A_N"/>
    <property type="match status" value="1"/>
</dbReference>
<keyword evidence="10" id="KW-0233">DNA recombination</keyword>